<keyword evidence="18" id="KW-1185">Reference proteome</keyword>
<feature type="domain" description="Glycosyltransferase 2-like" evidence="16">
    <location>
        <begin position="160"/>
        <end position="353"/>
    </location>
</feature>
<evidence type="ECO:0000256" key="14">
    <source>
        <dbReference type="ARBA" id="ARBA00023157"/>
    </source>
</evidence>
<evidence type="ECO:0000256" key="7">
    <source>
        <dbReference type="ARBA" id="ARBA00022692"/>
    </source>
</evidence>
<dbReference type="InterPro" id="IPR001173">
    <property type="entry name" value="Glyco_trans_2-like"/>
</dbReference>
<evidence type="ECO:0000313" key="18">
    <source>
        <dbReference type="Proteomes" id="UP000507470"/>
    </source>
</evidence>
<keyword evidence="10" id="KW-0735">Signal-anchor</keyword>
<evidence type="ECO:0000256" key="5">
    <source>
        <dbReference type="ARBA" id="ARBA00022676"/>
    </source>
</evidence>
<keyword evidence="5 17" id="KW-0328">Glycosyltransferase</keyword>
<evidence type="ECO:0000256" key="12">
    <source>
        <dbReference type="ARBA" id="ARBA00023034"/>
    </source>
</evidence>
<keyword evidence="9" id="KW-0430">Lectin</keyword>
<dbReference type="Proteomes" id="UP000507470">
    <property type="component" value="Unassembled WGS sequence"/>
</dbReference>
<keyword evidence="6 17" id="KW-0808">Transferase</keyword>
<evidence type="ECO:0000256" key="1">
    <source>
        <dbReference type="ARBA" id="ARBA00001936"/>
    </source>
</evidence>
<dbReference type="CDD" id="cd02510">
    <property type="entry name" value="pp-GalNAc-T"/>
    <property type="match status" value="1"/>
</dbReference>
<dbReference type="GO" id="GO:0006493">
    <property type="term" value="P:protein O-linked glycosylation"/>
    <property type="evidence" value="ECO:0007669"/>
    <property type="project" value="TreeGrafter"/>
</dbReference>
<keyword evidence="15" id="KW-0464">Manganese</keyword>
<dbReference type="EC" id="2.4.1.41" evidence="17"/>
<evidence type="ECO:0000256" key="4">
    <source>
        <dbReference type="ARBA" id="ARBA00005680"/>
    </source>
</evidence>
<name>A0A6J8AKS0_MYTCO</name>
<dbReference type="PANTHER" id="PTHR11675:SF131">
    <property type="entry name" value="POLYPEPTIDE N-ACETYLGALACTOSAMINYLTRANSFERASE 9-RELATED"/>
    <property type="match status" value="1"/>
</dbReference>
<evidence type="ECO:0000256" key="11">
    <source>
        <dbReference type="ARBA" id="ARBA00022989"/>
    </source>
</evidence>
<comment type="subcellular location">
    <subcellularLocation>
        <location evidence="2">Golgi apparatus membrane</location>
        <topology evidence="2">Single-pass type II membrane protein</topology>
    </subcellularLocation>
</comment>
<accession>A0A6J8AKS0</accession>
<evidence type="ECO:0000256" key="2">
    <source>
        <dbReference type="ARBA" id="ARBA00004323"/>
    </source>
</evidence>
<evidence type="ECO:0000256" key="10">
    <source>
        <dbReference type="ARBA" id="ARBA00022968"/>
    </source>
</evidence>
<dbReference type="Gene3D" id="3.90.550.10">
    <property type="entry name" value="Spore Coat Polysaccharide Biosynthesis Protein SpsA, Chain A"/>
    <property type="match status" value="1"/>
</dbReference>
<keyword evidence="13" id="KW-0472">Membrane</keyword>
<evidence type="ECO:0000256" key="9">
    <source>
        <dbReference type="ARBA" id="ARBA00022734"/>
    </source>
</evidence>
<evidence type="ECO:0000259" key="16">
    <source>
        <dbReference type="Pfam" id="PF00535"/>
    </source>
</evidence>
<gene>
    <name evidence="17" type="ORF">MCOR_8865</name>
</gene>
<protein>
    <submittedName>
        <fullName evidence="17">GALNT</fullName>
        <ecNumber evidence="17">2.4.1.41</ecNumber>
    </submittedName>
</protein>
<comment type="cofactor">
    <cofactor evidence="1">
        <name>Mn(2+)</name>
        <dbReference type="ChEBI" id="CHEBI:29035"/>
    </cofactor>
</comment>
<proteinExistence type="inferred from homology"/>
<dbReference type="AlphaFoldDB" id="A0A6J8AKS0"/>
<dbReference type="InterPro" id="IPR029044">
    <property type="entry name" value="Nucleotide-diphossugar_trans"/>
</dbReference>
<keyword evidence="8" id="KW-0479">Metal-binding</keyword>
<sequence>MNLYDVKLRKAIESIDRPTREHIKPLQPPDDHERPQGSLYFIDNEFEKLNESINAYDFNLYDSKQERNYIGEDLHIKLTLKEFPKVDVLVKEGLGENGEPVNISKHLLNEEEKKEYKNGWKNNAFNEYLSNRISLNRTLKDQRDEKCKFIKYPEDLPDVSVIVTFHNEAWSVLLRSVHSIINRTPKYLLKEIILADDCSDMPECKSLHYVEFTLVCDVKHNHAITWVNIVRATSREGLVRARLRGYRVATGAVLVFLDSHIECTEGWIEPMLDRISRNWTTVVTPCIDIIDDDTFGFRFQGAKDMFAGGFDWKMVFIWHSLPENEQKRRNYEDHLPYRSPTMAGGLFAISRAYFTYIGTYDDGLDIWGGENLEISFRIWMCGGTLETTPCSHVGHIFRKRSPYKWRKNVDVVRKNNIRLCEVWLDEYKQYYYDKIGIQTPTEYGNITSRIELRKKLKCKSFEWFLKNVYPEMWVPGESLAYGQV</sequence>
<evidence type="ECO:0000256" key="13">
    <source>
        <dbReference type="ARBA" id="ARBA00023136"/>
    </source>
</evidence>
<keyword evidence="7" id="KW-0812">Transmembrane</keyword>
<comment type="pathway">
    <text evidence="3">Protein modification; protein glycosylation.</text>
</comment>
<evidence type="ECO:0000256" key="6">
    <source>
        <dbReference type="ARBA" id="ARBA00022679"/>
    </source>
</evidence>
<organism evidence="17 18">
    <name type="scientific">Mytilus coruscus</name>
    <name type="common">Sea mussel</name>
    <dbReference type="NCBI Taxonomy" id="42192"/>
    <lineage>
        <taxon>Eukaryota</taxon>
        <taxon>Metazoa</taxon>
        <taxon>Spiralia</taxon>
        <taxon>Lophotrochozoa</taxon>
        <taxon>Mollusca</taxon>
        <taxon>Bivalvia</taxon>
        <taxon>Autobranchia</taxon>
        <taxon>Pteriomorphia</taxon>
        <taxon>Mytilida</taxon>
        <taxon>Mytiloidea</taxon>
        <taxon>Mytilidae</taxon>
        <taxon>Mytilinae</taxon>
        <taxon>Mytilus</taxon>
    </lineage>
</organism>
<keyword evidence="12" id="KW-0333">Golgi apparatus</keyword>
<evidence type="ECO:0000256" key="3">
    <source>
        <dbReference type="ARBA" id="ARBA00004922"/>
    </source>
</evidence>
<dbReference type="EMBL" id="CACVKT020001618">
    <property type="protein sequence ID" value="CAC5369816.1"/>
    <property type="molecule type" value="Genomic_DNA"/>
</dbReference>
<dbReference type="GO" id="GO:0046872">
    <property type="term" value="F:metal ion binding"/>
    <property type="evidence" value="ECO:0007669"/>
    <property type="project" value="UniProtKB-KW"/>
</dbReference>
<evidence type="ECO:0000256" key="8">
    <source>
        <dbReference type="ARBA" id="ARBA00022723"/>
    </source>
</evidence>
<dbReference type="GO" id="GO:0004653">
    <property type="term" value="F:polypeptide N-acetylgalactosaminyltransferase activity"/>
    <property type="evidence" value="ECO:0007669"/>
    <property type="project" value="UniProtKB-EC"/>
</dbReference>
<dbReference type="OrthoDB" id="6119243at2759"/>
<dbReference type="Pfam" id="PF00535">
    <property type="entry name" value="Glycos_transf_2"/>
    <property type="match status" value="1"/>
</dbReference>
<keyword evidence="14" id="KW-1015">Disulfide bond</keyword>
<dbReference type="GO" id="GO:0000139">
    <property type="term" value="C:Golgi membrane"/>
    <property type="evidence" value="ECO:0007669"/>
    <property type="project" value="UniProtKB-SubCell"/>
</dbReference>
<keyword evidence="11" id="KW-1133">Transmembrane helix</keyword>
<comment type="similarity">
    <text evidence="4">Belongs to the glycosyltransferase 2 family. GalNAc-T subfamily.</text>
</comment>
<dbReference type="GO" id="GO:0030246">
    <property type="term" value="F:carbohydrate binding"/>
    <property type="evidence" value="ECO:0007669"/>
    <property type="project" value="UniProtKB-KW"/>
</dbReference>
<dbReference type="InterPro" id="IPR045885">
    <property type="entry name" value="GalNAc-T"/>
</dbReference>
<evidence type="ECO:0000256" key="15">
    <source>
        <dbReference type="ARBA" id="ARBA00023211"/>
    </source>
</evidence>
<reference evidence="17 18" key="1">
    <citation type="submission" date="2020-06" db="EMBL/GenBank/DDBJ databases">
        <authorList>
            <person name="Li R."/>
            <person name="Bekaert M."/>
        </authorList>
    </citation>
    <scope>NUCLEOTIDE SEQUENCE [LARGE SCALE GENOMIC DNA]</scope>
    <source>
        <strain evidence="18">wild</strain>
    </source>
</reference>
<dbReference type="SUPFAM" id="SSF53448">
    <property type="entry name" value="Nucleotide-diphospho-sugar transferases"/>
    <property type="match status" value="1"/>
</dbReference>
<dbReference type="PANTHER" id="PTHR11675">
    <property type="entry name" value="N-ACETYLGALACTOSAMINYLTRANSFERASE"/>
    <property type="match status" value="1"/>
</dbReference>
<evidence type="ECO:0000313" key="17">
    <source>
        <dbReference type="EMBL" id="CAC5369816.1"/>
    </source>
</evidence>
<dbReference type="FunFam" id="3.90.550.10:FF:000021">
    <property type="entry name" value="Polypeptide N-acetylgalactosaminyltransferase"/>
    <property type="match status" value="1"/>
</dbReference>